<dbReference type="RefSeq" id="WP_066356973.1">
    <property type="nucleotide sequence ID" value="NZ_CBCSFJ010000002.1"/>
</dbReference>
<dbReference type="InterPro" id="IPR007267">
    <property type="entry name" value="GtrA_DPMS_TM"/>
</dbReference>
<reference evidence="10 11" key="1">
    <citation type="submission" date="2016-06" db="EMBL/GenBank/DDBJ databases">
        <title>Complete genome sequences of Bordetella bronchialis and Bordetella flabilis.</title>
        <authorList>
            <person name="LiPuma J.J."/>
            <person name="Spilker T."/>
        </authorList>
    </citation>
    <scope>NUCLEOTIDE SEQUENCE [LARGE SCALE GENOMIC DNA]</scope>
    <source>
        <strain evidence="9 11">AU17976</strain>
        <strain evidence="8 10">AU3182</strain>
    </source>
</reference>
<sequence>MKAVLASATAHRQFFRFLAVGLLNTAFGYGCYVLLVYFGCHYTIAYLVATVLGILFNFKTIGKLVFRSNDNRLLFRFISVYGVVYGVNVSGVKALSLIGLGPYASAAMMLLPAAAISYHLNKRFVFRNDKTD</sequence>
<dbReference type="KEGG" id="bbro:BAU06_24830"/>
<keyword evidence="4 6" id="KW-1133">Transmembrane helix</keyword>
<protein>
    <submittedName>
        <fullName evidence="9">Polysaccharide biosynthesis protein GtrA</fullName>
    </submittedName>
</protein>
<dbReference type="Pfam" id="PF04138">
    <property type="entry name" value="GtrA_DPMS_TM"/>
    <property type="match status" value="1"/>
</dbReference>
<proteinExistence type="inferred from homology"/>
<keyword evidence="3 6" id="KW-0812">Transmembrane</keyword>
<dbReference type="PANTHER" id="PTHR38459:SF1">
    <property type="entry name" value="PROPHAGE BACTOPRENOL-LINKED GLUCOSE TRANSLOCASE HOMOLOG"/>
    <property type="match status" value="1"/>
</dbReference>
<evidence type="ECO:0000259" key="7">
    <source>
        <dbReference type="Pfam" id="PF04138"/>
    </source>
</evidence>
<comment type="subcellular location">
    <subcellularLocation>
        <location evidence="1">Membrane</location>
        <topology evidence="1">Multi-pass membrane protein</topology>
    </subcellularLocation>
</comment>
<feature type="transmembrane region" description="Helical" evidence="6">
    <location>
        <begin position="73"/>
        <end position="91"/>
    </location>
</feature>
<dbReference type="GO" id="GO:0005886">
    <property type="term" value="C:plasma membrane"/>
    <property type="evidence" value="ECO:0007669"/>
    <property type="project" value="TreeGrafter"/>
</dbReference>
<evidence type="ECO:0000256" key="2">
    <source>
        <dbReference type="ARBA" id="ARBA00009399"/>
    </source>
</evidence>
<dbReference type="AlphaFoldDB" id="A0A193FN64"/>
<dbReference type="PROSITE" id="PS51257">
    <property type="entry name" value="PROKAR_LIPOPROTEIN"/>
    <property type="match status" value="1"/>
</dbReference>
<gene>
    <name evidence="8" type="ORF">BAU06_24830</name>
    <name evidence="9" type="ORF">BAU08_25405</name>
</gene>
<evidence type="ECO:0000256" key="3">
    <source>
        <dbReference type="ARBA" id="ARBA00022692"/>
    </source>
</evidence>
<feature type="domain" description="GtrA/DPMS transmembrane" evidence="7">
    <location>
        <begin position="16"/>
        <end position="126"/>
    </location>
</feature>
<dbReference type="EMBL" id="CP016171">
    <property type="protein sequence ID" value="ANN74248.1"/>
    <property type="molecule type" value="Genomic_DNA"/>
</dbReference>
<organism evidence="9 11">
    <name type="scientific">Bordetella bronchialis</name>
    <dbReference type="NCBI Taxonomy" id="463025"/>
    <lineage>
        <taxon>Bacteria</taxon>
        <taxon>Pseudomonadati</taxon>
        <taxon>Pseudomonadota</taxon>
        <taxon>Betaproteobacteria</taxon>
        <taxon>Burkholderiales</taxon>
        <taxon>Alcaligenaceae</taxon>
        <taxon>Bordetella</taxon>
    </lineage>
</organism>
<dbReference type="Proteomes" id="UP000092213">
    <property type="component" value="Chromosome"/>
</dbReference>
<evidence type="ECO:0000256" key="4">
    <source>
        <dbReference type="ARBA" id="ARBA00022989"/>
    </source>
</evidence>
<dbReference type="PANTHER" id="PTHR38459">
    <property type="entry name" value="PROPHAGE BACTOPRENOL-LINKED GLUCOSE TRANSLOCASE HOMOLOG"/>
    <property type="match status" value="1"/>
</dbReference>
<evidence type="ECO:0000256" key="5">
    <source>
        <dbReference type="ARBA" id="ARBA00023136"/>
    </source>
</evidence>
<comment type="similarity">
    <text evidence="2">Belongs to the GtrA family.</text>
</comment>
<evidence type="ECO:0000256" key="1">
    <source>
        <dbReference type="ARBA" id="ARBA00004141"/>
    </source>
</evidence>
<accession>A0A193FN64</accession>
<name>A0A193FN64_9BORD</name>
<dbReference type="OrthoDB" id="9801620at2"/>
<feature type="transmembrane region" description="Helical" evidence="6">
    <location>
        <begin position="97"/>
        <end position="120"/>
    </location>
</feature>
<evidence type="ECO:0000313" key="9">
    <source>
        <dbReference type="EMBL" id="ANN74248.1"/>
    </source>
</evidence>
<evidence type="ECO:0000313" key="8">
    <source>
        <dbReference type="EMBL" id="ANN69100.1"/>
    </source>
</evidence>
<feature type="transmembrane region" description="Helical" evidence="6">
    <location>
        <begin position="44"/>
        <end position="61"/>
    </location>
</feature>
<dbReference type="InterPro" id="IPR051401">
    <property type="entry name" value="GtrA_CellWall_Glycosyl"/>
</dbReference>
<dbReference type="EMBL" id="CP016170">
    <property type="protein sequence ID" value="ANN69100.1"/>
    <property type="molecule type" value="Genomic_DNA"/>
</dbReference>
<dbReference type="GO" id="GO:0000271">
    <property type="term" value="P:polysaccharide biosynthetic process"/>
    <property type="evidence" value="ECO:0007669"/>
    <property type="project" value="InterPro"/>
</dbReference>
<keyword evidence="10" id="KW-1185">Reference proteome</keyword>
<feature type="transmembrane region" description="Helical" evidence="6">
    <location>
        <begin position="14"/>
        <end position="38"/>
    </location>
</feature>
<evidence type="ECO:0000313" key="11">
    <source>
        <dbReference type="Proteomes" id="UP000092213"/>
    </source>
</evidence>
<evidence type="ECO:0000256" key="6">
    <source>
        <dbReference type="SAM" id="Phobius"/>
    </source>
</evidence>
<dbReference type="Proteomes" id="UP000091897">
    <property type="component" value="Chromosome"/>
</dbReference>
<keyword evidence="5 6" id="KW-0472">Membrane</keyword>
<dbReference type="STRING" id="463025.BAU08_25405"/>
<evidence type="ECO:0000313" key="10">
    <source>
        <dbReference type="Proteomes" id="UP000091897"/>
    </source>
</evidence>